<feature type="domain" description="Rhodanese" evidence="1">
    <location>
        <begin position="19"/>
        <end position="104"/>
    </location>
</feature>
<gene>
    <name evidence="2" type="ORF">GCM10011575_36820</name>
</gene>
<dbReference type="SMART" id="SM00450">
    <property type="entry name" value="RHOD"/>
    <property type="match status" value="1"/>
</dbReference>
<dbReference type="Proteomes" id="UP000613840">
    <property type="component" value="Unassembled WGS sequence"/>
</dbReference>
<reference evidence="2" key="2">
    <citation type="submission" date="2020-09" db="EMBL/GenBank/DDBJ databases">
        <authorList>
            <person name="Sun Q."/>
            <person name="Zhou Y."/>
        </authorList>
    </citation>
    <scope>NUCLEOTIDE SEQUENCE</scope>
    <source>
        <strain evidence="2">CGMCC 4.7306</strain>
    </source>
</reference>
<evidence type="ECO:0000313" key="3">
    <source>
        <dbReference type="Proteomes" id="UP000613840"/>
    </source>
</evidence>
<comment type="caution">
    <text evidence="2">The sequence shown here is derived from an EMBL/GenBank/DDBJ whole genome shotgun (WGS) entry which is preliminary data.</text>
</comment>
<sequence>MVHMSELPAITPSGIDSLPGPEWMLLDVRTDAEWADGRIEGSIHIPLDQLMERVDEVSDKVVCICALGGRSARATAYLLSTGREAINLDGGIEAWAADNRPLTKG</sequence>
<reference evidence="2" key="1">
    <citation type="journal article" date="2014" name="Int. J. Syst. Evol. Microbiol.">
        <title>Complete genome sequence of Corynebacterium casei LMG S-19264T (=DSM 44701T), isolated from a smear-ripened cheese.</title>
        <authorList>
            <consortium name="US DOE Joint Genome Institute (JGI-PGF)"/>
            <person name="Walter F."/>
            <person name="Albersmeier A."/>
            <person name="Kalinowski J."/>
            <person name="Ruckert C."/>
        </authorList>
    </citation>
    <scope>NUCLEOTIDE SEQUENCE</scope>
    <source>
        <strain evidence="2">CGMCC 4.7306</strain>
    </source>
</reference>
<proteinExistence type="predicted"/>
<name>A0A917SEQ1_9ACTN</name>
<dbReference type="EMBL" id="BMMZ01000010">
    <property type="protein sequence ID" value="GGL75276.1"/>
    <property type="molecule type" value="Genomic_DNA"/>
</dbReference>
<dbReference type="SUPFAM" id="SSF52821">
    <property type="entry name" value="Rhodanese/Cell cycle control phosphatase"/>
    <property type="match status" value="1"/>
</dbReference>
<dbReference type="InterPro" id="IPR036873">
    <property type="entry name" value="Rhodanese-like_dom_sf"/>
</dbReference>
<organism evidence="2 3">
    <name type="scientific">Microlunatus endophyticus</name>
    <dbReference type="NCBI Taxonomy" id="1716077"/>
    <lineage>
        <taxon>Bacteria</taxon>
        <taxon>Bacillati</taxon>
        <taxon>Actinomycetota</taxon>
        <taxon>Actinomycetes</taxon>
        <taxon>Propionibacteriales</taxon>
        <taxon>Propionibacteriaceae</taxon>
        <taxon>Microlunatus</taxon>
    </lineage>
</organism>
<accession>A0A917SEQ1</accession>
<evidence type="ECO:0000313" key="2">
    <source>
        <dbReference type="EMBL" id="GGL75276.1"/>
    </source>
</evidence>
<dbReference type="PANTHER" id="PTHR43031">
    <property type="entry name" value="FAD-DEPENDENT OXIDOREDUCTASE"/>
    <property type="match status" value="1"/>
</dbReference>
<evidence type="ECO:0000259" key="1">
    <source>
        <dbReference type="PROSITE" id="PS50206"/>
    </source>
</evidence>
<dbReference type="InterPro" id="IPR050229">
    <property type="entry name" value="GlpE_sulfurtransferase"/>
</dbReference>
<dbReference type="PANTHER" id="PTHR43031:SF1">
    <property type="entry name" value="PYRIDINE NUCLEOTIDE-DISULPHIDE OXIDOREDUCTASE"/>
    <property type="match status" value="1"/>
</dbReference>
<dbReference type="InterPro" id="IPR001763">
    <property type="entry name" value="Rhodanese-like_dom"/>
</dbReference>
<dbReference type="Gene3D" id="3.40.250.10">
    <property type="entry name" value="Rhodanese-like domain"/>
    <property type="match status" value="1"/>
</dbReference>
<protein>
    <submittedName>
        <fullName evidence="2">Sulfurtransferase</fullName>
    </submittedName>
</protein>
<dbReference type="CDD" id="cd00158">
    <property type="entry name" value="RHOD"/>
    <property type="match status" value="1"/>
</dbReference>
<keyword evidence="3" id="KW-1185">Reference proteome</keyword>
<dbReference type="PROSITE" id="PS50206">
    <property type="entry name" value="RHODANESE_3"/>
    <property type="match status" value="1"/>
</dbReference>
<dbReference type="AlphaFoldDB" id="A0A917SEQ1"/>
<dbReference type="Pfam" id="PF00581">
    <property type="entry name" value="Rhodanese"/>
    <property type="match status" value="1"/>
</dbReference>